<dbReference type="EMBL" id="JACHBL010000001">
    <property type="protein sequence ID" value="MBB5597512.1"/>
    <property type="molecule type" value="Genomic_DNA"/>
</dbReference>
<dbReference type="GO" id="GO:0005737">
    <property type="term" value="C:cytoplasm"/>
    <property type="evidence" value="ECO:0007669"/>
    <property type="project" value="TreeGrafter"/>
</dbReference>
<dbReference type="PANTHER" id="PTHR43807:SF20">
    <property type="entry name" value="FI04487P"/>
    <property type="match status" value="1"/>
</dbReference>
<dbReference type="SUPFAM" id="SSF53383">
    <property type="entry name" value="PLP-dependent transferases"/>
    <property type="match status" value="1"/>
</dbReference>
<feature type="domain" description="Aminotransferase class I/classII large" evidence="6">
    <location>
        <begin position="46"/>
        <end position="393"/>
    </location>
</feature>
<dbReference type="Gene3D" id="3.40.640.10">
    <property type="entry name" value="Type I PLP-dependent aspartate aminotransferase-like (Major domain)"/>
    <property type="match status" value="1"/>
</dbReference>
<dbReference type="EC" id="2.6.1.17" evidence="7"/>
<evidence type="ECO:0000256" key="3">
    <source>
        <dbReference type="ARBA" id="ARBA00022576"/>
    </source>
</evidence>
<organism evidence="7 8">
    <name type="scientific">Neomicrococcus lactis</name>
    <dbReference type="NCBI Taxonomy" id="732241"/>
    <lineage>
        <taxon>Bacteria</taxon>
        <taxon>Bacillati</taxon>
        <taxon>Actinomycetota</taxon>
        <taxon>Actinomycetes</taxon>
        <taxon>Micrococcales</taxon>
        <taxon>Micrococcaceae</taxon>
        <taxon>Neomicrococcus</taxon>
    </lineage>
</organism>
<keyword evidence="5" id="KW-0663">Pyridoxal phosphate</keyword>
<keyword evidence="4 7" id="KW-0808">Transferase</keyword>
<dbReference type="InterPro" id="IPR051326">
    <property type="entry name" value="Kynurenine-oxoglutarate_AT"/>
</dbReference>
<evidence type="ECO:0000256" key="2">
    <source>
        <dbReference type="ARBA" id="ARBA00007441"/>
    </source>
</evidence>
<evidence type="ECO:0000256" key="4">
    <source>
        <dbReference type="ARBA" id="ARBA00022679"/>
    </source>
</evidence>
<evidence type="ECO:0000313" key="8">
    <source>
        <dbReference type="Proteomes" id="UP000523863"/>
    </source>
</evidence>
<evidence type="ECO:0000256" key="1">
    <source>
        <dbReference type="ARBA" id="ARBA00001933"/>
    </source>
</evidence>
<dbReference type="CDD" id="cd00609">
    <property type="entry name" value="AAT_like"/>
    <property type="match status" value="1"/>
</dbReference>
<evidence type="ECO:0000259" key="6">
    <source>
        <dbReference type="Pfam" id="PF00155"/>
    </source>
</evidence>
<gene>
    <name evidence="7" type="ORF">BKA12_000592</name>
</gene>
<dbReference type="PANTHER" id="PTHR43807">
    <property type="entry name" value="FI04487P"/>
    <property type="match status" value="1"/>
</dbReference>
<dbReference type="GO" id="GO:0009016">
    <property type="term" value="F:succinyldiaminopimelate transaminase activity"/>
    <property type="evidence" value="ECO:0007669"/>
    <property type="project" value="UniProtKB-EC"/>
</dbReference>
<evidence type="ECO:0000256" key="5">
    <source>
        <dbReference type="ARBA" id="ARBA00022898"/>
    </source>
</evidence>
<evidence type="ECO:0000313" key="7">
    <source>
        <dbReference type="EMBL" id="MBB5597512.1"/>
    </source>
</evidence>
<dbReference type="Gene3D" id="3.90.1150.10">
    <property type="entry name" value="Aspartate Aminotransferase, domain 1"/>
    <property type="match status" value="1"/>
</dbReference>
<dbReference type="InterPro" id="IPR015421">
    <property type="entry name" value="PyrdxlP-dep_Trfase_major"/>
</dbReference>
<dbReference type="AlphaFoldDB" id="A0A7W8Y9S0"/>
<dbReference type="InterPro" id="IPR015422">
    <property type="entry name" value="PyrdxlP-dep_Trfase_small"/>
</dbReference>
<name>A0A7W8Y9S0_9MICC</name>
<dbReference type="InterPro" id="IPR015424">
    <property type="entry name" value="PyrdxlP-dep_Trfase"/>
</dbReference>
<dbReference type="Proteomes" id="UP000523863">
    <property type="component" value="Unassembled WGS sequence"/>
</dbReference>
<comment type="cofactor">
    <cofactor evidence="1">
        <name>pyridoxal 5'-phosphate</name>
        <dbReference type="ChEBI" id="CHEBI:597326"/>
    </cofactor>
</comment>
<dbReference type="GO" id="GO:0030170">
    <property type="term" value="F:pyridoxal phosphate binding"/>
    <property type="evidence" value="ECO:0007669"/>
    <property type="project" value="InterPro"/>
</dbReference>
<comment type="similarity">
    <text evidence="2">Belongs to the class-I pyridoxal-phosphate-dependent aminotransferase family.</text>
</comment>
<keyword evidence="8" id="KW-1185">Reference proteome</keyword>
<reference evidence="7 8" key="1">
    <citation type="submission" date="2020-08" db="EMBL/GenBank/DDBJ databases">
        <title>Sequencing the genomes of 1000 actinobacteria strains.</title>
        <authorList>
            <person name="Klenk H.-P."/>
        </authorList>
    </citation>
    <scope>NUCLEOTIDE SEQUENCE [LARGE SCALE GENOMIC DNA]</scope>
    <source>
        <strain evidence="7 8">DSM 23694</strain>
    </source>
</reference>
<dbReference type="InterPro" id="IPR004839">
    <property type="entry name" value="Aminotransferase_I/II_large"/>
</dbReference>
<comment type="caution">
    <text evidence="7">The sequence shown here is derived from an EMBL/GenBank/DDBJ whole genome shotgun (WGS) entry which is preliminary data.</text>
</comment>
<keyword evidence="3 7" id="KW-0032">Aminotransferase</keyword>
<dbReference type="RefSeq" id="WP_183640543.1">
    <property type="nucleotide sequence ID" value="NZ_JACHBL010000001.1"/>
</dbReference>
<dbReference type="Pfam" id="PF00155">
    <property type="entry name" value="Aminotran_1_2"/>
    <property type="match status" value="1"/>
</dbReference>
<sequence>MSVLPLSPADSPWFRTSAAANLVDPHGALRPTIFEEMTGLAMQHNAINLGQGFPDTDGPAELADIAASFIVNDDATARRNQYAPGSGILPLREAIARHQQRYYGIQLDPAVDILVSTGATEALAASLLAFLSPGDEVVTFEPFYDSYAAITALANAKLVPVPLTLAETGTRPDLDRFRAAVTDKTRIILLNSPHNPCGVVFTAEELRVIADAAIEHNCLIISDEVYEHLTFGVPHVPIATLDGAFERTITISSAGKAFSMTGWKVGWASGPAELIAAVKSVKQFLSYSSGPAYQPAVAHGLDNGDAWFSALKAELQAGRDILVSGLREAGLTVLEPEGTYFAIADTRSLGVSSAADLARLLPEHGGVAGIPLEVFAIPEHQAPLASWMRFAFCKRPEILYDAVARLKVGLPRTAAVLRDSQRHVSERSPK</sequence>
<dbReference type="FunFam" id="3.40.640.10:FF:000024">
    <property type="entry name" value="Kynurenine--oxoglutarate transaminase 3"/>
    <property type="match status" value="1"/>
</dbReference>
<accession>A0A7W8Y9S0</accession>
<dbReference type="GO" id="GO:0016212">
    <property type="term" value="F:kynurenine-oxoglutarate transaminase activity"/>
    <property type="evidence" value="ECO:0007669"/>
    <property type="project" value="TreeGrafter"/>
</dbReference>
<proteinExistence type="inferred from homology"/>
<protein>
    <submittedName>
        <fullName evidence="7">N-succinyldiaminopimelate aminotransferase</fullName>
        <ecNumber evidence="7">2.6.1.17</ecNumber>
    </submittedName>
</protein>